<evidence type="ECO:0000256" key="3">
    <source>
        <dbReference type="ARBA" id="ARBA00022679"/>
    </source>
</evidence>
<dbReference type="SMART" id="SM01207">
    <property type="entry name" value="G3P_acyltransf"/>
    <property type="match status" value="1"/>
</dbReference>
<reference evidence="12" key="1">
    <citation type="journal article" date="2019" name="Int. J. Syst. Evol. Microbiol.">
        <title>The Global Catalogue of Microorganisms (GCM) 10K type strain sequencing project: providing services to taxonomists for standard genome sequencing and annotation.</title>
        <authorList>
            <consortium name="The Broad Institute Genomics Platform"/>
            <consortium name="The Broad Institute Genome Sequencing Center for Infectious Disease"/>
            <person name="Wu L."/>
            <person name="Ma J."/>
        </authorList>
    </citation>
    <scope>NUCLEOTIDE SEQUENCE [LARGE SCALE GENOMIC DNA]</scope>
    <source>
        <strain evidence="12">CCUG 46385</strain>
    </source>
</reference>
<sequence>MSFWEIYNWKFVLLLILIAYLVGNISPSYLLAKRRKNIDIRTVGSGNAGTTNTLRYMGKKAAVIVLLIDALKGSAASYMGYRLGGIEIGYLCALAVIVGHVFPALLKFKGGKGVATSIGSIVVLAPYLVLVALIIALLVIWKTRYVSLGAMTGVFLYTVLMIATGARGIPLAVAILLSVFIAFTHRSNIVRLKNKTERKLGEKVE</sequence>
<dbReference type="HAMAP" id="MF_01043">
    <property type="entry name" value="PlsY"/>
    <property type="match status" value="1"/>
</dbReference>
<organism evidence="11 12">
    <name type="scientific">Filifactor villosus</name>
    <dbReference type="NCBI Taxonomy" id="29374"/>
    <lineage>
        <taxon>Bacteria</taxon>
        <taxon>Bacillati</taxon>
        <taxon>Bacillota</taxon>
        <taxon>Clostridia</taxon>
        <taxon>Peptostreptococcales</taxon>
        <taxon>Filifactoraceae</taxon>
        <taxon>Filifactor</taxon>
    </lineage>
</organism>
<feature type="transmembrane region" description="Helical" evidence="10">
    <location>
        <begin position="154"/>
        <end position="183"/>
    </location>
</feature>
<name>A0ABV9QRY9_9FIRM</name>
<evidence type="ECO:0000313" key="11">
    <source>
        <dbReference type="EMBL" id="MFC4805259.1"/>
    </source>
</evidence>
<accession>A0ABV9QRY9</accession>
<feature type="transmembrane region" description="Helical" evidence="10">
    <location>
        <begin position="12"/>
        <end position="32"/>
    </location>
</feature>
<evidence type="ECO:0000256" key="10">
    <source>
        <dbReference type="HAMAP-Rule" id="MF_01043"/>
    </source>
</evidence>
<comment type="subcellular location">
    <subcellularLocation>
        <location evidence="10">Cell membrane</location>
        <topology evidence="10">Multi-pass membrane protein</topology>
    </subcellularLocation>
</comment>
<dbReference type="PANTHER" id="PTHR30309">
    <property type="entry name" value="INNER MEMBRANE PROTEIN YGIH"/>
    <property type="match status" value="1"/>
</dbReference>
<evidence type="ECO:0000256" key="8">
    <source>
        <dbReference type="ARBA" id="ARBA00023209"/>
    </source>
</evidence>
<keyword evidence="6 10" id="KW-0443">Lipid metabolism</keyword>
<evidence type="ECO:0000256" key="1">
    <source>
        <dbReference type="ARBA" id="ARBA00022475"/>
    </source>
</evidence>
<evidence type="ECO:0000256" key="4">
    <source>
        <dbReference type="ARBA" id="ARBA00022692"/>
    </source>
</evidence>
<evidence type="ECO:0000256" key="7">
    <source>
        <dbReference type="ARBA" id="ARBA00023136"/>
    </source>
</evidence>
<comment type="pathway">
    <text evidence="10">Lipid metabolism; phospholipid metabolism.</text>
</comment>
<comment type="subunit">
    <text evidence="10">Probably interacts with PlsX.</text>
</comment>
<keyword evidence="1 10" id="KW-1003">Cell membrane</keyword>
<evidence type="ECO:0000256" key="2">
    <source>
        <dbReference type="ARBA" id="ARBA00022516"/>
    </source>
</evidence>
<gene>
    <name evidence="10 11" type="primary">plsY</name>
    <name evidence="11" type="ORF">ACFO4R_09215</name>
</gene>
<keyword evidence="4 10" id="KW-0812">Transmembrane</keyword>
<keyword evidence="11" id="KW-0012">Acyltransferase</keyword>
<dbReference type="RefSeq" id="WP_379788803.1">
    <property type="nucleotide sequence ID" value="NZ_JBHSHL010000042.1"/>
</dbReference>
<dbReference type="EMBL" id="JBHSHL010000042">
    <property type="protein sequence ID" value="MFC4805259.1"/>
    <property type="molecule type" value="Genomic_DNA"/>
</dbReference>
<keyword evidence="5 10" id="KW-1133">Transmembrane helix</keyword>
<dbReference type="Pfam" id="PF02660">
    <property type="entry name" value="G3P_acyltransf"/>
    <property type="match status" value="1"/>
</dbReference>
<keyword evidence="2 10" id="KW-0444">Lipid biosynthesis</keyword>
<protein>
    <recommendedName>
        <fullName evidence="10">Glycerol-3-phosphate acyltransferase</fullName>
    </recommendedName>
    <alternativeName>
        <fullName evidence="10">Acyl-PO4 G3P acyltransferase</fullName>
    </alternativeName>
    <alternativeName>
        <fullName evidence="10">Acyl-phosphate--glycerol-3-phosphate acyltransferase</fullName>
    </alternativeName>
    <alternativeName>
        <fullName evidence="10">G3P acyltransferase</fullName>
        <shortName evidence="10">GPAT</shortName>
        <ecNumber evidence="10">2.3.1.275</ecNumber>
    </alternativeName>
    <alternativeName>
        <fullName evidence="10">Lysophosphatidic acid synthase</fullName>
        <shortName evidence="10">LPA synthase</shortName>
    </alternativeName>
</protein>
<proteinExistence type="inferred from homology"/>
<dbReference type="NCBIfam" id="TIGR00023">
    <property type="entry name" value="glycerol-3-phosphate 1-O-acyltransferase PlsY"/>
    <property type="match status" value="1"/>
</dbReference>
<comment type="function">
    <text evidence="10">Catalyzes the transfer of an acyl group from acyl-phosphate (acyl-PO(4)) to glycerol-3-phosphate (G3P) to form lysophosphatidic acid (LPA). This enzyme utilizes acyl-phosphate as fatty acyl donor, but not acyl-CoA or acyl-ACP.</text>
</comment>
<dbReference type="GO" id="GO:0004366">
    <property type="term" value="F:glycerol-3-phosphate O-acyltransferase activity"/>
    <property type="evidence" value="ECO:0007669"/>
    <property type="project" value="UniProtKB-EC"/>
</dbReference>
<feature type="transmembrane region" description="Helical" evidence="10">
    <location>
        <begin position="118"/>
        <end position="142"/>
    </location>
</feature>
<comment type="catalytic activity">
    <reaction evidence="10">
        <text>an acyl phosphate + sn-glycerol 3-phosphate = a 1-acyl-sn-glycero-3-phosphate + phosphate</text>
        <dbReference type="Rhea" id="RHEA:34075"/>
        <dbReference type="ChEBI" id="CHEBI:43474"/>
        <dbReference type="ChEBI" id="CHEBI:57597"/>
        <dbReference type="ChEBI" id="CHEBI:57970"/>
        <dbReference type="ChEBI" id="CHEBI:59918"/>
        <dbReference type="EC" id="2.3.1.275"/>
    </reaction>
</comment>
<comment type="caution">
    <text evidence="11">The sequence shown here is derived from an EMBL/GenBank/DDBJ whole genome shotgun (WGS) entry which is preliminary data.</text>
</comment>
<comment type="similarity">
    <text evidence="10">Belongs to the PlsY family.</text>
</comment>
<evidence type="ECO:0000256" key="5">
    <source>
        <dbReference type="ARBA" id="ARBA00022989"/>
    </source>
</evidence>
<keyword evidence="8 10" id="KW-0594">Phospholipid biosynthesis</keyword>
<keyword evidence="3 10" id="KW-0808">Transferase</keyword>
<dbReference type="EC" id="2.3.1.275" evidence="10"/>
<keyword evidence="9 10" id="KW-1208">Phospholipid metabolism</keyword>
<evidence type="ECO:0000256" key="9">
    <source>
        <dbReference type="ARBA" id="ARBA00023264"/>
    </source>
</evidence>
<keyword evidence="7 10" id="KW-0472">Membrane</keyword>
<keyword evidence="12" id="KW-1185">Reference proteome</keyword>
<evidence type="ECO:0000256" key="6">
    <source>
        <dbReference type="ARBA" id="ARBA00023098"/>
    </source>
</evidence>
<dbReference type="PANTHER" id="PTHR30309:SF0">
    <property type="entry name" value="GLYCEROL-3-PHOSPHATE ACYLTRANSFERASE-RELATED"/>
    <property type="match status" value="1"/>
</dbReference>
<dbReference type="InterPro" id="IPR003811">
    <property type="entry name" value="G3P_acylTferase_PlsY"/>
</dbReference>
<dbReference type="Proteomes" id="UP001595916">
    <property type="component" value="Unassembled WGS sequence"/>
</dbReference>
<evidence type="ECO:0000313" key="12">
    <source>
        <dbReference type="Proteomes" id="UP001595916"/>
    </source>
</evidence>
<feature type="transmembrane region" description="Helical" evidence="10">
    <location>
        <begin position="87"/>
        <end position="106"/>
    </location>
</feature>